<evidence type="ECO:0000313" key="1">
    <source>
        <dbReference type="EMBL" id="MFC3284447.1"/>
    </source>
</evidence>
<name>A0ABV7LPK1_9GAMM</name>
<comment type="caution">
    <text evidence="1">The sequence shown here is derived from an EMBL/GenBank/DDBJ whole genome shotgun (WGS) entry which is preliminary data.</text>
</comment>
<dbReference type="RefSeq" id="WP_386774443.1">
    <property type="nucleotide sequence ID" value="NZ_JBHRUG010000027.1"/>
</dbReference>
<dbReference type="EMBL" id="JBHRUG010000027">
    <property type="protein sequence ID" value="MFC3284447.1"/>
    <property type="molecule type" value="Genomic_DNA"/>
</dbReference>
<accession>A0ABV7LPK1</accession>
<keyword evidence="2" id="KW-1185">Reference proteome</keyword>
<evidence type="ECO:0000313" key="2">
    <source>
        <dbReference type="Proteomes" id="UP001595579"/>
    </source>
</evidence>
<proteinExistence type="predicted"/>
<gene>
    <name evidence="1" type="primary">tcmP</name>
    <name evidence="1" type="ORF">ACFOEV_12620</name>
</gene>
<dbReference type="Proteomes" id="UP001595579">
    <property type="component" value="Unassembled WGS sequence"/>
</dbReference>
<protein>
    <submittedName>
        <fullName evidence="1">Three-Cys-motif partner protein TcmP</fullName>
    </submittedName>
</protein>
<sequence>MGKHLVLKSYLNAWLPILSRWHGRLLIIDGFAGPGEYNNGHVGSPIIALDAALQHRHQAVRDQEIVFYFVESNKKRMEHLKALVDEKYPSLPKNFIVRYASATFDGAMSELLGYVEEQNRQLAPCFAMIDPFGVSDTPMSLIHRILKNPKAEIYISVMYEFINRFLGSREFRPHLDNLFGSNDWCRVQSISDRSERKEFLYGLYKEKLKESRATNAVHFELYKGYRHVYSIFFATQSWVGADKMKAAIWSIAPSGDFVFRGSANDEFDIASPDFNPLINAISEEFANRWVTPKQIAQFVGSDRTIYHSSQFKKNALKPLEKSGRLIIHPDDADKRTRRFTYRDDIRLRIIEEGQNT</sequence>
<dbReference type="NCBIfam" id="TIGR04474">
    <property type="entry name" value="tcm_partner"/>
    <property type="match status" value="1"/>
</dbReference>
<dbReference type="InterPro" id="IPR031009">
    <property type="entry name" value="Tcm_partner"/>
</dbReference>
<reference evidence="2" key="1">
    <citation type="journal article" date="2019" name="Int. J. Syst. Evol. Microbiol.">
        <title>The Global Catalogue of Microorganisms (GCM) 10K type strain sequencing project: providing services to taxonomists for standard genome sequencing and annotation.</title>
        <authorList>
            <consortium name="The Broad Institute Genomics Platform"/>
            <consortium name="The Broad Institute Genome Sequencing Center for Infectious Disease"/>
            <person name="Wu L."/>
            <person name="Ma J."/>
        </authorList>
    </citation>
    <scope>NUCLEOTIDE SEQUENCE [LARGE SCALE GENOMIC DNA]</scope>
    <source>
        <strain evidence="2">CECT 7698</strain>
    </source>
</reference>
<organism evidence="1 2">
    <name type="scientific">Litchfieldella rifensis</name>
    <dbReference type="NCBI Taxonomy" id="762643"/>
    <lineage>
        <taxon>Bacteria</taxon>
        <taxon>Pseudomonadati</taxon>
        <taxon>Pseudomonadota</taxon>
        <taxon>Gammaproteobacteria</taxon>
        <taxon>Oceanospirillales</taxon>
        <taxon>Halomonadaceae</taxon>
        <taxon>Litchfieldella</taxon>
    </lineage>
</organism>